<accession>A0A8S0PRK9</accession>
<dbReference type="EMBL" id="CACTIH010000130">
    <property type="protein sequence ID" value="CAA2954898.1"/>
    <property type="molecule type" value="Genomic_DNA"/>
</dbReference>
<name>A0A8S0PRK9_OLEEU</name>
<organism evidence="1 2">
    <name type="scientific">Olea europaea subsp. europaea</name>
    <dbReference type="NCBI Taxonomy" id="158383"/>
    <lineage>
        <taxon>Eukaryota</taxon>
        <taxon>Viridiplantae</taxon>
        <taxon>Streptophyta</taxon>
        <taxon>Embryophyta</taxon>
        <taxon>Tracheophyta</taxon>
        <taxon>Spermatophyta</taxon>
        <taxon>Magnoliopsida</taxon>
        <taxon>eudicotyledons</taxon>
        <taxon>Gunneridae</taxon>
        <taxon>Pentapetalae</taxon>
        <taxon>asterids</taxon>
        <taxon>lamiids</taxon>
        <taxon>Lamiales</taxon>
        <taxon>Oleaceae</taxon>
        <taxon>Oleeae</taxon>
        <taxon>Olea</taxon>
    </lineage>
</organism>
<proteinExistence type="predicted"/>
<dbReference type="Gramene" id="OE9A054280T1">
    <property type="protein sequence ID" value="OE9A054280C1"/>
    <property type="gene ID" value="OE9A054280"/>
</dbReference>
<comment type="caution">
    <text evidence="1">The sequence shown here is derived from an EMBL/GenBank/DDBJ whole genome shotgun (WGS) entry which is preliminary data.</text>
</comment>
<dbReference type="Proteomes" id="UP000594638">
    <property type="component" value="Unassembled WGS sequence"/>
</dbReference>
<dbReference type="PANTHER" id="PTHR33047:SF42">
    <property type="entry name" value="PROTEIN TAR1"/>
    <property type="match status" value="1"/>
</dbReference>
<dbReference type="PANTHER" id="PTHR33047">
    <property type="entry name" value="PROTEIN TAR1"/>
    <property type="match status" value="1"/>
</dbReference>
<reference evidence="1 2" key="1">
    <citation type="submission" date="2019-12" db="EMBL/GenBank/DDBJ databases">
        <authorList>
            <person name="Alioto T."/>
            <person name="Alioto T."/>
            <person name="Gomez Garrido J."/>
        </authorList>
    </citation>
    <scope>NUCLEOTIDE SEQUENCE [LARGE SCALE GENOMIC DNA]</scope>
</reference>
<gene>
    <name evidence="1" type="ORF">OLEA9_A054280</name>
</gene>
<dbReference type="AlphaFoldDB" id="A0A8S0PRK9"/>
<protein>
    <submittedName>
        <fullName evidence="1">Uncharacterized protein</fullName>
    </submittedName>
</protein>
<dbReference type="InterPro" id="IPR052997">
    <property type="entry name" value="RRT15-like"/>
</dbReference>
<evidence type="ECO:0000313" key="2">
    <source>
        <dbReference type="Proteomes" id="UP000594638"/>
    </source>
</evidence>
<evidence type="ECO:0000313" key="1">
    <source>
        <dbReference type="EMBL" id="CAA2954898.1"/>
    </source>
</evidence>
<dbReference type="OrthoDB" id="911107at2759"/>
<sequence length="266" mass="29384">MAKKAPKGPIPSPSVSNHVATYSRYSSRLNSPLIANGFGIETPMPSPQSQSFSRSYGSILLTFFAYIVPLIRGCSPWTPDTVMSTIGSGRYSILQIFKGRRGCTRHHETCSGLPATGPYLRLSNFLSGQIEDSHLSSSYPEENFEENQLLDGSISLLPLYPSQTNDLHVSITMGLHQSFLWLHPAQAQFTIFWVPIGMFALKPFSKDLGQSTLHPSRRSHQLASLSLRVYSSIDSYTCQTPWSVFQDGSNGEHVGQYRECTGVVAC</sequence>
<keyword evidence="2" id="KW-1185">Reference proteome</keyword>